<evidence type="ECO:0000313" key="5">
    <source>
        <dbReference type="Proteomes" id="UP000077667"/>
    </source>
</evidence>
<dbReference type="SUPFAM" id="SSF52172">
    <property type="entry name" value="CheY-like"/>
    <property type="match status" value="1"/>
</dbReference>
<dbReference type="SMART" id="SM00448">
    <property type="entry name" value="REC"/>
    <property type="match status" value="1"/>
</dbReference>
<dbReference type="AlphaFoldDB" id="A0A1A9I081"/>
<dbReference type="InterPro" id="IPR001789">
    <property type="entry name" value="Sig_transdc_resp-reg_receiver"/>
</dbReference>
<feature type="domain" description="Response regulatory" evidence="3">
    <location>
        <begin position="4"/>
        <end position="116"/>
    </location>
</feature>
<organism evidence="4 5">
    <name type="scientific">Niabella ginsenosidivorans</name>
    <dbReference type="NCBI Taxonomy" id="1176587"/>
    <lineage>
        <taxon>Bacteria</taxon>
        <taxon>Pseudomonadati</taxon>
        <taxon>Bacteroidota</taxon>
        <taxon>Chitinophagia</taxon>
        <taxon>Chitinophagales</taxon>
        <taxon>Chitinophagaceae</taxon>
        <taxon>Niabella</taxon>
    </lineage>
</organism>
<keyword evidence="5" id="KW-1185">Reference proteome</keyword>
<dbReference type="RefSeq" id="WP_067754194.1">
    <property type="nucleotide sequence ID" value="NZ_CP015772.1"/>
</dbReference>
<gene>
    <name evidence="4" type="ORF">A8C56_07840</name>
</gene>
<accession>A0A1A9I081</accession>
<evidence type="ECO:0000256" key="2">
    <source>
        <dbReference type="PROSITE-ProRule" id="PRU00169"/>
    </source>
</evidence>
<name>A0A1A9I081_9BACT</name>
<dbReference type="InterPro" id="IPR011006">
    <property type="entry name" value="CheY-like_superfamily"/>
</dbReference>
<dbReference type="Gene3D" id="3.40.50.2300">
    <property type="match status" value="1"/>
</dbReference>
<dbReference type="InterPro" id="IPR050595">
    <property type="entry name" value="Bact_response_regulator"/>
</dbReference>
<dbReference type="PROSITE" id="PS50110">
    <property type="entry name" value="RESPONSE_REGULATORY"/>
    <property type="match status" value="1"/>
</dbReference>
<protein>
    <recommendedName>
        <fullName evidence="3">Response regulatory domain-containing protein</fullName>
    </recommendedName>
</protein>
<dbReference type="PANTHER" id="PTHR44591:SF3">
    <property type="entry name" value="RESPONSE REGULATORY DOMAIN-CONTAINING PROTEIN"/>
    <property type="match status" value="1"/>
</dbReference>
<sequence>MKKDVLIIEDDNDTGYLVAYVLKGAHYEVRRGASASDLEFELSAKLPDVILLDIMLPDGNGIDLCRKIKKSKLTSHIPVIIMSAHQSGNLEAARADGFINKTFRIMEVIASVKRVC</sequence>
<dbReference type="GO" id="GO:0000160">
    <property type="term" value="P:phosphorelay signal transduction system"/>
    <property type="evidence" value="ECO:0007669"/>
    <property type="project" value="InterPro"/>
</dbReference>
<evidence type="ECO:0000256" key="1">
    <source>
        <dbReference type="ARBA" id="ARBA00022553"/>
    </source>
</evidence>
<proteinExistence type="predicted"/>
<dbReference type="PANTHER" id="PTHR44591">
    <property type="entry name" value="STRESS RESPONSE REGULATOR PROTEIN 1"/>
    <property type="match status" value="1"/>
</dbReference>
<evidence type="ECO:0000313" key="4">
    <source>
        <dbReference type="EMBL" id="ANH80903.1"/>
    </source>
</evidence>
<feature type="modified residue" description="4-aspartylphosphate" evidence="2">
    <location>
        <position position="53"/>
    </location>
</feature>
<evidence type="ECO:0000259" key="3">
    <source>
        <dbReference type="PROSITE" id="PS50110"/>
    </source>
</evidence>
<dbReference type="STRING" id="1176587.A8C56_07840"/>
<dbReference type="Pfam" id="PF00072">
    <property type="entry name" value="Response_reg"/>
    <property type="match status" value="1"/>
</dbReference>
<dbReference type="KEGG" id="nia:A8C56_07840"/>
<dbReference type="EMBL" id="CP015772">
    <property type="protein sequence ID" value="ANH80903.1"/>
    <property type="molecule type" value="Genomic_DNA"/>
</dbReference>
<reference evidence="4 5" key="1">
    <citation type="submission" date="2016-05" db="EMBL/GenBank/DDBJ databases">
        <title>Niabella ginsenosidivorans BS26 whole genome sequencing.</title>
        <authorList>
            <person name="Im W.T."/>
            <person name="Siddiqi M.Z."/>
        </authorList>
    </citation>
    <scope>NUCLEOTIDE SEQUENCE [LARGE SCALE GENOMIC DNA]</scope>
    <source>
        <strain evidence="4 5">BS26</strain>
    </source>
</reference>
<dbReference type="Proteomes" id="UP000077667">
    <property type="component" value="Chromosome"/>
</dbReference>
<keyword evidence="1 2" id="KW-0597">Phosphoprotein</keyword>